<evidence type="ECO:0000259" key="15">
    <source>
        <dbReference type="Pfam" id="PF00593"/>
    </source>
</evidence>
<keyword evidence="17" id="KW-0675">Receptor</keyword>
<dbReference type="Pfam" id="PF00593">
    <property type="entry name" value="TonB_dep_Rec_b-barrel"/>
    <property type="match status" value="1"/>
</dbReference>
<feature type="domain" description="TonB-dependent receptor-like beta-barrel" evidence="15">
    <location>
        <begin position="320"/>
        <end position="745"/>
    </location>
</feature>
<feature type="domain" description="TonB-dependent receptor plug" evidence="16">
    <location>
        <begin position="102"/>
        <end position="201"/>
    </location>
</feature>
<sequence length="815" mass="87974">MKFKKFTPLACLLAGTSLAAATFLPFSSPVRAASVSHNTAHPAHRKHRTIQTGEKTTQVAAAPLTARRRPASAGIAAAGSGETASVQAARRVVLGGGMMARQTIGKSVSEVTQEYISKQSPLVNPGVLVSSLPGVQGNSEGPLSTTAETLHIRGLDQTQIGMVYEGMPLADPFTYGAYTSAMVDNENLSSVSVSQGSSDLTAPTYNADGAQMTLNLRHAADKFGAYVEASGGTHSTNKEFVRVDTGEIGHSGVKGFVSGSYSSANLWRGPGDMYRWHLDAALEKQWARKSSSEVIFSYNYANQTEWLYPTLAQWHQYGDSYNTSGVYTPGNTAYYKLNTKATNAVVGTIKNHFDLGNGLTLDAQPYAVETYGPNNYGASIPISGGYYGTQQYGTLDGYAPGTTGTVTAISIHPWVQTTSGLNMIGAWKRGFNTLKFSYWYSYAVHTEFQDHYAVDSEGRYAKSNGYLTAGGKAVTQYNINGTQQLNALALEDDLSLLHDRLTIGAGLRVNMISRQFTEDLPGASPYKSVKNMFVPTPQVLLSYKIDPQNQIYINGTTGYRAPSSFQSQVSTYNFSTGQAASLPLSNYTPEFMIGEEIGFRHYGPVMLSVAGFNYNLTHHQINSVSYLPDSTLTVSQPIDAGGETARGIQAEVSTRPWHHFSAYASGQYMHTSVDNNIAYGGDYLRTKGKQEVASPKFLASIGLTYDDGTTFGNFNFRYSDSQYSTLMNDQGIPAYFTADVSVGRYLPKFGRFHPKAMLSLANLGDVHYLSSMTGYTVTAASKIRGIYGTTLTGSQPTYNVGSGFSAIVTIAGTFE</sequence>
<dbReference type="RefSeq" id="WP_173583644.1">
    <property type="nucleotide sequence ID" value="NZ_WOTB01000014.1"/>
</dbReference>
<evidence type="ECO:0000259" key="16">
    <source>
        <dbReference type="Pfam" id="PF07715"/>
    </source>
</evidence>
<organism evidence="17 18">
    <name type="scientific">Acetobacter musti</name>
    <dbReference type="NCBI Taxonomy" id="864732"/>
    <lineage>
        <taxon>Bacteria</taxon>
        <taxon>Pseudomonadati</taxon>
        <taxon>Pseudomonadota</taxon>
        <taxon>Alphaproteobacteria</taxon>
        <taxon>Acetobacterales</taxon>
        <taxon>Acetobacteraceae</taxon>
        <taxon>Acetobacter</taxon>
    </lineage>
</organism>
<dbReference type="InterPro" id="IPR037066">
    <property type="entry name" value="Plug_dom_sf"/>
</dbReference>
<keyword evidence="2 12" id="KW-0813">Transport</keyword>
<comment type="similarity">
    <text evidence="12 13">Belongs to the TonB-dependent receptor family.</text>
</comment>
<keyword evidence="6 14" id="KW-0732">Signal</keyword>
<keyword evidence="8" id="KW-0406">Ion transport</keyword>
<dbReference type="Pfam" id="PF07715">
    <property type="entry name" value="Plug"/>
    <property type="match status" value="1"/>
</dbReference>
<dbReference type="PANTHER" id="PTHR32552">
    <property type="entry name" value="FERRICHROME IRON RECEPTOR-RELATED"/>
    <property type="match status" value="1"/>
</dbReference>
<evidence type="ECO:0000256" key="13">
    <source>
        <dbReference type="RuleBase" id="RU003357"/>
    </source>
</evidence>
<evidence type="ECO:0000256" key="12">
    <source>
        <dbReference type="PROSITE-ProRule" id="PRU01360"/>
    </source>
</evidence>
<dbReference type="InterPro" id="IPR036942">
    <property type="entry name" value="Beta-barrel_TonB_sf"/>
</dbReference>
<evidence type="ECO:0000256" key="3">
    <source>
        <dbReference type="ARBA" id="ARBA00022452"/>
    </source>
</evidence>
<evidence type="ECO:0000256" key="9">
    <source>
        <dbReference type="ARBA" id="ARBA00023077"/>
    </source>
</evidence>
<dbReference type="EMBL" id="WOTB01000014">
    <property type="protein sequence ID" value="NHN85251.1"/>
    <property type="molecule type" value="Genomic_DNA"/>
</dbReference>
<feature type="chain" id="PRO_5046560772" evidence="14">
    <location>
        <begin position="33"/>
        <end position="815"/>
    </location>
</feature>
<evidence type="ECO:0000256" key="2">
    <source>
        <dbReference type="ARBA" id="ARBA00022448"/>
    </source>
</evidence>
<evidence type="ECO:0000256" key="8">
    <source>
        <dbReference type="ARBA" id="ARBA00023065"/>
    </source>
</evidence>
<keyword evidence="3 12" id="KW-1134">Transmembrane beta strand</keyword>
<evidence type="ECO:0000313" key="17">
    <source>
        <dbReference type="EMBL" id="NHN85251.1"/>
    </source>
</evidence>
<keyword evidence="4" id="KW-0410">Iron transport</keyword>
<evidence type="ECO:0000256" key="11">
    <source>
        <dbReference type="ARBA" id="ARBA00023237"/>
    </source>
</evidence>
<comment type="caution">
    <text evidence="17">The sequence shown here is derived from an EMBL/GenBank/DDBJ whole genome shotgun (WGS) entry which is preliminary data.</text>
</comment>
<protein>
    <submittedName>
        <fullName evidence="17">TonB-dependent receptor plug domain-containing protein</fullName>
    </submittedName>
</protein>
<evidence type="ECO:0000256" key="4">
    <source>
        <dbReference type="ARBA" id="ARBA00022496"/>
    </source>
</evidence>
<evidence type="ECO:0000256" key="1">
    <source>
        <dbReference type="ARBA" id="ARBA00004571"/>
    </source>
</evidence>
<dbReference type="Gene3D" id="2.170.130.10">
    <property type="entry name" value="TonB-dependent receptor, plug domain"/>
    <property type="match status" value="1"/>
</dbReference>
<evidence type="ECO:0000256" key="7">
    <source>
        <dbReference type="ARBA" id="ARBA00023004"/>
    </source>
</evidence>
<evidence type="ECO:0000313" key="18">
    <source>
        <dbReference type="Proteomes" id="UP000635278"/>
    </source>
</evidence>
<dbReference type="PANTHER" id="PTHR32552:SF89">
    <property type="entry name" value="CATECHOLATE SIDEROPHORE RECEPTOR FIU"/>
    <property type="match status" value="1"/>
</dbReference>
<evidence type="ECO:0000256" key="6">
    <source>
        <dbReference type="ARBA" id="ARBA00022729"/>
    </source>
</evidence>
<keyword evidence="11 12" id="KW-0998">Cell outer membrane</keyword>
<dbReference type="Proteomes" id="UP000635278">
    <property type="component" value="Unassembled WGS sequence"/>
</dbReference>
<dbReference type="InterPro" id="IPR012910">
    <property type="entry name" value="Plug_dom"/>
</dbReference>
<name>A0ABX0JRU9_9PROT</name>
<evidence type="ECO:0000256" key="10">
    <source>
        <dbReference type="ARBA" id="ARBA00023136"/>
    </source>
</evidence>
<feature type="signal peptide" evidence="14">
    <location>
        <begin position="1"/>
        <end position="32"/>
    </location>
</feature>
<keyword evidence="9 13" id="KW-0798">TonB box</keyword>
<dbReference type="InterPro" id="IPR039426">
    <property type="entry name" value="TonB-dep_rcpt-like"/>
</dbReference>
<keyword evidence="7" id="KW-0408">Iron</keyword>
<dbReference type="InterPro" id="IPR000531">
    <property type="entry name" value="Beta-barrel_TonB"/>
</dbReference>
<comment type="subcellular location">
    <subcellularLocation>
        <location evidence="1 12">Cell outer membrane</location>
        <topology evidence="1 12">Multi-pass membrane protein</topology>
    </subcellularLocation>
</comment>
<accession>A0ABX0JRU9</accession>
<evidence type="ECO:0000256" key="14">
    <source>
        <dbReference type="SAM" id="SignalP"/>
    </source>
</evidence>
<dbReference type="Gene3D" id="2.40.170.20">
    <property type="entry name" value="TonB-dependent receptor, beta-barrel domain"/>
    <property type="match status" value="1"/>
</dbReference>
<keyword evidence="18" id="KW-1185">Reference proteome</keyword>
<evidence type="ECO:0000256" key="5">
    <source>
        <dbReference type="ARBA" id="ARBA00022692"/>
    </source>
</evidence>
<dbReference type="PROSITE" id="PS52016">
    <property type="entry name" value="TONB_DEPENDENT_REC_3"/>
    <property type="match status" value="1"/>
</dbReference>
<dbReference type="SUPFAM" id="SSF56935">
    <property type="entry name" value="Porins"/>
    <property type="match status" value="1"/>
</dbReference>
<keyword evidence="10 12" id="KW-0472">Membrane</keyword>
<reference evidence="17 18" key="1">
    <citation type="journal article" date="2020" name="Int. J. Syst. Evol. Microbiol.">
        <title>Novel acetic acid bacteria from cider fermentations: Acetobacter conturbans sp. nov. and Acetobacter fallax sp. nov.</title>
        <authorList>
            <person name="Sombolestani A.S."/>
            <person name="Cleenwerck I."/>
            <person name="Cnockaert M."/>
            <person name="Borremans W."/>
            <person name="Wieme A.D."/>
            <person name="De Vuyst L."/>
            <person name="Vandamme P."/>
        </authorList>
    </citation>
    <scope>NUCLEOTIDE SEQUENCE [LARGE SCALE GENOMIC DNA]</scope>
    <source>
        <strain evidence="17 18">LMG 30640</strain>
    </source>
</reference>
<keyword evidence="5 12" id="KW-0812">Transmembrane</keyword>
<proteinExistence type="inferred from homology"/>
<gene>
    <name evidence="17" type="ORF">GOB93_11440</name>
</gene>